<proteinExistence type="predicted"/>
<keyword evidence="2" id="KW-1185">Reference proteome</keyword>
<dbReference type="Proteomes" id="UP000271137">
    <property type="component" value="Unassembled WGS sequence"/>
</dbReference>
<accession>A0ABY0A210</accession>
<sequence length="116" mass="12726">MCLNLLRELSETPLPCTRADAALIDRLRLLDAAGLIKVLIPPPHVDRDDCLRQDAATVLEITSRGWEVLRTKVVEDEAPSLPMQPARSRSAALDRVRLAASFGRSSRHAGSRDTDG</sequence>
<gene>
    <name evidence="1" type="ORF">EJO66_22375</name>
</gene>
<dbReference type="EMBL" id="RXFQ01000014">
    <property type="protein sequence ID" value="RSZ31999.1"/>
    <property type="molecule type" value="Genomic_DNA"/>
</dbReference>
<comment type="caution">
    <text evidence="1">The sequence shown here is derived from an EMBL/GenBank/DDBJ whole genome shotgun (WGS) entry which is preliminary data.</text>
</comment>
<organism evidence="1 2">
    <name type="scientific">Variovorax beijingensis</name>
    <dbReference type="NCBI Taxonomy" id="2496117"/>
    <lineage>
        <taxon>Bacteria</taxon>
        <taxon>Pseudomonadati</taxon>
        <taxon>Pseudomonadota</taxon>
        <taxon>Betaproteobacteria</taxon>
        <taxon>Burkholderiales</taxon>
        <taxon>Comamonadaceae</taxon>
        <taxon>Variovorax</taxon>
    </lineage>
</organism>
<evidence type="ECO:0000313" key="1">
    <source>
        <dbReference type="EMBL" id="RSZ31999.1"/>
    </source>
</evidence>
<name>A0ABY0A210_9BURK</name>
<reference evidence="1 2" key="1">
    <citation type="submission" date="2018-12" db="EMBL/GenBank/DDBJ databases">
        <title>The genome sequences of strain 502.</title>
        <authorList>
            <person name="Gao J."/>
            <person name="Sun J."/>
        </authorList>
    </citation>
    <scope>NUCLEOTIDE SEQUENCE [LARGE SCALE GENOMIC DNA]</scope>
    <source>
        <strain evidence="1 2">502</strain>
    </source>
</reference>
<evidence type="ECO:0008006" key="3">
    <source>
        <dbReference type="Google" id="ProtNLM"/>
    </source>
</evidence>
<dbReference type="RefSeq" id="WP_125966153.1">
    <property type="nucleotide sequence ID" value="NZ_RXFQ01000014.1"/>
</dbReference>
<protein>
    <recommendedName>
        <fullName evidence="3">MarR family transcriptional regulator</fullName>
    </recommendedName>
</protein>
<evidence type="ECO:0000313" key="2">
    <source>
        <dbReference type="Proteomes" id="UP000271137"/>
    </source>
</evidence>